<protein>
    <submittedName>
        <fullName evidence="1">Uncharacterized protein</fullName>
    </submittedName>
</protein>
<organism evidence="1 2">
    <name type="scientific">Neobacillus notoginsengisoli</name>
    <dbReference type="NCBI Taxonomy" id="1578198"/>
    <lineage>
        <taxon>Bacteria</taxon>
        <taxon>Bacillati</taxon>
        <taxon>Bacillota</taxon>
        <taxon>Bacilli</taxon>
        <taxon>Bacillales</taxon>
        <taxon>Bacillaceae</taxon>
        <taxon>Neobacillus</taxon>
    </lineage>
</organism>
<comment type="caution">
    <text evidence="1">The sequence shown here is derived from an EMBL/GenBank/DDBJ whole genome shotgun (WGS) entry which is preliminary data.</text>
</comment>
<keyword evidence="2" id="KW-1185">Reference proteome</keyword>
<reference evidence="1 2" key="1">
    <citation type="journal article" date="2017" name="Int. J. Syst. Evol. Microbiol.">
        <title>Bacillus notoginsengisoli sp. nov., a novel bacterium isolated from the rhizosphere of Panax notoginseng.</title>
        <authorList>
            <person name="Zhang M.Y."/>
            <person name="Cheng J."/>
            <person name="Cai Y."/>
            <person name="Zhang T.Y."/>
            <person name="Wu Y.Y."/>
            <person name="Manikprabhu D."/>
            <person name="Li W.J."/>
            <person name="Zhang Y.X."/>
        </authorList>
    </citation>
    <scope>NUCLEOTIDE SEQUENCE [LARGE SCALE GENOMIC DNA]</scope>
    <source>
        <strain evidence="1 2">JCM 30743</strain>
    </source>
</reference>
<dbReference type="InterPro" id="IPR018474">
    <property type="entry name" value="Uncharacterised_Yqai"/>
</dbReference>
<proteinExistence type="predicted"/>
<dbReference type="OrthoDB" id="2454838at2"/>
<dbReference type="AlphaFoldDB" id="A0A417YR12"/>
<dbReference type="Gene3D" id="3.30.40.30">
    <property type="entry name" value="YqaI domain"/>
    <property type="match status" value="1"/>
</dbReference>
<evidence type="ECO:0000313" key="2">
    <source>
        <dbReference type="Proteomes" id="UP000284416"/>
    </source>
</evidence>
<dbReference type="Pfam" id="PF09466">
    <property type="entry name" value="Yqai"/>
    <property type="match status" value="1"/>
</dbReference>
<dbReference type="InterPro" id="IPR023118">
    <property type="entry name" value="YqaI_dom_sf"/>
</dbReference>
<name>A0A417YR12_9BACI</name>
<dbReference type="EMBL" id="QWEG01000010">
    <property type="protein sequence ID" value="RHW37294.1"/>
    <property type="molecule type" value="Genomic_DNA"/>
</dbReference>
<dbReference type="Proteomes" id="UP000284416">
    <property type="component" value="Unassembled WGS sequence"/>
</dbReference>
<gene>
    <name evidence="1" type="ORF">D1B31_16125</name>
</gene>
<dbReference type="RefSeq" id="WP_118922243.1">
    <property type="nucleotide sequence ID" value="NZ_QWEG01000010.1"/>
</dbReference>
<sequence>MEKDNDYPIEDTFGDEIQDGDVYFVFGKDVVTEGNLQRYLIERQQVPCYRAI</sequence>
<dbReference type="SUPFAM" id="SSF160713">
    <property type="entry name" value="YqaI-like"/>
    <property type="match status" value="1"/>
</dbReference>
<evidence type="ECO:0000313" key="1">
    <source>
        <dbReference type="EMBL" id="RHW37294.1"/>
    </source>
</evidence>
<accession>A0A417YR12</accession>